<keyword evidence="3" id="KW-1185">Reference proteome</keyword>
<protein>
    <submittedName>
        <fullName evidence="2">Uncharacterized protein</fullName>
    </submittedName>
</protein>
<dbReference type="Proteomes" id="UP000621266">
    <property type="component" value="Unassembled WGS sequence"/>
</dbReference>
<gene>
    <name evidence="2" type="ORF">GCU69_26060</name>
</gene>
<feature type="region of interest" description="Disordered" evidence="1">
    <location>
        <begin position="29"/>
        <end position="80"/>
    </location>
</feature>
<reference evidence="2 3" key="1">
    <citation type="submission" date="2019-10" db="EMBL/GenBank/DDBJ databases">
        <title>Streptomyces tenebrisbrunneis sp.nov., an endogenous actinomycete isolated from of Lycium ruthenicum.</title>
        <authorList>
            <person name="Ma L."/>
        </authorList>
    </citation>
    <scope>NUCLEOTIDE SEQUENCE [LARGE SCALE GENOMIC DNA]</scope>
    <source>
        <strain evidence="2 3">TRM 66187</strain>
    </source>
</reference>
<evidence type="ECO:0000313" key="2">
    <source>
        <dbReference type="EMBL" id="KAF4406235.1"/>
    </source>
</evidence>
<comment type="caution">
    <text evidence="2">The sequence shown here is derived from an EMBL/GenBank/DDBJ whole genome shotgun (WGS) entry which is preliminary data.</text>
</comment>
<name>A0ABQ7FD69_9ACTN</name>
<evidence type="ECO:0000256" key="1">
    <source>
        <dbReference type="SAM" id="MobiDB-lite"/>
    </source>
</evidence>
<proteinExistence type="predicted"/>
<dbReference type="RefSeq" id="WP_098750094.1">
    <property type="nucleotide sequence ID" value="NZ_WHPN01000377.1"/>
</dbReference>
<organism evidence="2 3">
    <name type="scientific">Streptomyces lycii</name>
    <dbReference type="NCBI Taxonomy" id="2654337"/>
    <lineage>
        <taxon>Bacteria</taxon>
        <taxon>Bacillati</taxon>
        <taxon>Actinomycetota</taxon>
        <taxon>Actinomycetes</taxon>
        <taxon>Kitasatosporales</taxon>
        <taxon>Streptomycetaceae</taxon>
        <taxon>Streptomyces</taxon>
    </lineage>
</organism>
<dbReference type="EMBL" id="WHPN01000377">
    <property type="protein sequence ID" value="KAF4406235.1"/>
    <property type="molecule type" value="Genomic_DNA"/>
</dbReference>
<evidence type="ECO:0000313" key="3">
    <source>
        <dbReference type="Proteomes" id="UP000621266"/>
    </source>
</evidence>
<accession>A0ABQ7FD69</accession>
<sequence length="80" mass="8394">MASDEVRRLARIRMQATGETFEKALAALEGRPHQPAAGIPQQAPGSHDTPRDGDGAEGPGENTENVVLLRSDSGDRESGG</sequence>